<reference evidence="3" key="1">
    <citation type="journal article" date="2010" name="Mol. Biosyst.">
        <title>Complete genome sequence and comparative analysis of Shewanella violacea, a psychrophilic and piezophilic bacterium from deep sea floor sediments.</title>
        <authorList>
            <person name="Aono E."/>
            <person name="Baba T."/>
            <person name="Ara T."/>
            <person name="Nishi T."/>
            <person name="Nakamichi T."/>
            <person name="Inamoto E."/>
            <person name="Toyonaga H."/>
            <person name="Hasegawa M."/>
            <person name="Takai Y."/>
            <person name="Okumura Y."/>
            <person name="Baba M."/>
            <person name="Tomita M."/>
            <person name="Kato C."/>
            <person name="Oshima T."/>
            <person name="Nakasone K."/>
            <person name="Mori H."/>
        </authorList>
    </citation>
    <scope>NUCLEOTIDE SEQUENCE [LARGE SCALE GENOMIC DNA]</scope>
    <source>
        <strain evidence="3">JCM 10179 / CIP 106290 / LMG 19151 / DSS12</strain>
    </source>
</reference>
<feature type="transmembrane region" description="Helical" evidence="1">
    <location>
        <begin position="18"/>
        <end position="40"/>
    </location>
</feature>
<dbReference type="HOGENOM" id="CLU_2131833_0_0_6"/>
<dbReference type="Proteomes" id="UP000002350">
    <property type="component" value="Chromosome"/>
</dbReference>
<evidence type="ECO:0000256" key="1">
    <source>
        <dbReference type="SAM" id="Phobius"/>
    </source>
</evidence>
<keyword evidence="1" id="KW-1133">Transmembrane helix</keyword>
<organism evidence="2 3">
    <name type="scientific">Shewanella violacea (strain JCM 10179 / CIP 106290 / LMG 19151 / DSS12)</name>
    <dbReference type="NCBI Taxonomy" id="637905"/>
    <lineage>
        <taxon>Bacteria</taxon>
        <taxon>Pseudomonadati</taxon>
        <taxon>Pseudomonadota</taxon>
        <taxon>Gammaproteobacteria</taxon>
        <taxon>Alteromonadales</taxon>
        <taxon>Shewanellaceae</taxon>
        <taxon>Shewanella</taxon>
    </lineage>
</organism>
<evidence type="ECO:0000313" key="3">
    <source>
        <dbReference type="Proteomes" id="UP000002350"/>
    </source>
</evidence>
<sequence length="113" mass="13221">MFIRIDVYTKPDTFLCRVAILCVLSPCILTYFLMISPLFLRSELCFKQALYRRNVVWRKNNNQAAFRLLALVTWFFIVSWPVASNIAFSLSSMLLSITLIWLSLILFLYALTK</sequence>
<name>D4ZG23_SHEVD</name>
<keyword evidence="1" id="KW-0472">Membrane</keyword>
<feature type="transmembrane region" description="Helical" evidence="1">
    <location>
        <begin position="61"/>
        <end position="80"/>
    </location>
</feature>
<gene>
    <name evidence="2" type="ordered locus">SVI_0651</name>
</gene>
<keyword evidence="3" id="KW-1185">Reference proteome</keyword>
<dbReference type="EMBL" id="AP011177">
    <property type="protein sequence ID" value="BAJ00622.1"/>
    <property type="molecule type" value="Genomic_DNA"/>
</dbReference>
<keyword evidence="1" id="KW-0812">Transmembrane</keyword>
<feature type="transmembrane region" description="Helical" evidence="1">
    <location>
        <begin position="86"/>
        <end position="111"/>
    </location>
</feature>
<proteinExistence type="predicted"/>
<accession>D4ZG23</accession>
<dbReference type="AlphaFoldDB" id="D4ZG23"/>
<dbReference type="KEGG" id="svo:SVI_0651"/>
<protein>
    <submittedName>
        <fullName evidence="2">Uncharacterized protein</fullName>
    </submittedName>
</protein>
<evidence type="ECO:0000313" key="2">
    <source>
        <dbReference type="EMBL" id="BAJ00622.1"/>
    </source>
</evidence>